<organism evidence="6 7">
    <name type="scientific">Caballeronia novacaledonica</name>
    <dbReference type="NCBI Taxonomy" id="1544861"/>
    <lineage>
        <taxon>Bacteria</taxon>
        <taxon>Pseudomonadati</taxon>
        <taxon>Pseudomonadota</taxon>
        <taxon>Betaproteobacteria</taxon>
        <taxon>Burkholderiales</taxon>
        <taxon>Burkholderiaceae</taxon>
        <taxon>Caballeronia</taxon>
    </lineage>
</organism>
<dbReference type="Gene3D" id="3.40.190.290">
    <property type="match status" value="1"/>
</dbReference>
<accession>A0AA37IPN5</accession>
<evidence type="ECO:0000313" key="7">
    <source>
        <dbReference type="Proteomes" id="UP001055111"/>
    </source>
</evidence>
<feature type="domain" description="HTH lysR-type" evidence="5">
    <location>
        <begin position="1"/>
        <end position="59"/>
    </location>
</feature>
<dbReference type="FunFam" id="3.40.190.290:FF:000001">
    <property type="entry name" value="Transcriptional regulator, LysR family"/>
    <property type="match status" value="1"/>
</dbReference>
<dbReference type="GO" id="GO:0003700">
    <property type="term" value="F:DNA-binding transcription factor activity"/>
    <property type="evidence" value="ECO:0007669"/>
    <property type="project" value="InterPro"/>
</dbReference>
<dbReference type="PRINTS" id="PR00039">
    <property type="entry name" value="HTHLYSR"/>
</dbReference>
<dbReference type="EMBL" id="BPUS01000034">
    <property type="protein sequence ID" value="GJH30260.1"/>
    <property type="molecule type" value="Genomic_DNA"/>
</dbReference>
<dbReference type="SUPFAM" id="SSF53850">
    <property type="entry name" value="Periplasmic binding protein-like II"/>
    <property type="match status" value="1"/>
</dbReference>
<dbReference type="Pfam" id="PF03466">
    <property type="entry name" value="LysR_substrate"/>
    <property type="match status" value="1"/>
</dbReference>
<dbReference type="FunFam" id="1.10.10.10:FF:000001">
    <property type="entry name" value="LysR family transcriptional regulator"/>
    <property type="match status" value="1"/>
</dbReference>
<dbReference type="CDD" id="cd08479">
    <property type="entry name" value="PBP2_CrgA_like_9"/>
    <property type="match status" value="1"/>
</dbReference>
<dbReference type="Gene3D" id="1.10.10.10">
    <property type="entry name" value="Winged helix-like DNA-binding domain superfamily/Winged helix DNA-binding domain"/>
    <property type="match status" value="1"/>
</dbReference>
<dbReference type="SUPFAM" id="SSF46785">
    <property type="entry name" value="Winged helix' DNA-binding domain"/>
    <property type="match status" value="1"/>
</dbReference>
<dbReference type="GO" id="GO:0006351">
    <property type="term" value="P:DNA-templated transcription"/>
    <property type="evidence" value="ECO:0007669"/>
    <property type="project" value="TreeGrafter"/>
</dbReference>
<proteinExistence type="inferred from homology"/>
<evidence type="ECO:0000256" key="3">
    <source>
        <dbReference type="ARBA" id="ARBA00023125"/>
    </source>
</evidence>
<evidence type="ECO:0000256" key="4">
    <source>
        <dbReference type="ARBA" id="ARBA00023163"/>
    </source>
</evidence>
<keyword evidence="3" id="KW-0238">DNA-binding</keyword>
<keyword evidence="2" id="KW-0805">Transcription regulation</keyword>
<gene>
    <name evidence="6" type="ORF">CBA19CS42_37110</name>
</gene>
<dbReference type="GO" id="GO:0043565">
    <property type="term" value="F:sequence-specific DNA binding"/>
    <property type="evidence" value="ECO:0007669"/>
    <property type="project" value="TreeGrafter"/>
</dbReference>
<protein>
    <submittedName>
        <fullName evidence="6">LysR family transcriptional regulator</fullName>
    </submittedName>
</protein>
<sequence length="333" mass="37294">MDGFSDLNLFALVARHRNLAAAAREIGVTPPAVSKRLAQLERRLGVRLMNRTTRRLSLTPEGELYLSNGSRILDELSELEHLVTQSRGEPTGLLRVNASFGFGRARIAPAVSEFVARYPAMKILLHLTDRPVSLQEEGFDVGIRFGEVPDARINARLLLENRRLVCASPDYVARHGKPSVPHDLTRHACIVLRENESAYGTWHFARGKRTETVKVDGALSSNDGSIVLHWALEGRGIVVRSQWEIEGHLARGELVPLLADWALPDANIHAIYLERNQLSVKLRTFVDFLGEFLRRPSGMNGHAVDERSQHRFRSAFQETDFSSQRDIRTSLGG</sequence>
<evidence type="ECO:0000259" key="5">
    <source>
        <dbReference type="PROSITE" id="PS50931"/>
    </source>
</evidence>
<dbReference type="Proteomes" id="UP001055111">
    <property type="component" value="Unassembled WGS sequence"/>
</dbReference>
<dbReference type="PROSITE" id="PS50931">
    <property type="entry name" value="HTH_LYSR"/>
    <property type="match status" value="1"/>
</dbReference>
<evidence type="ECO:0000313" key="6">
    <source>
        <dbReference type="EMBL" id="GJH30260.1"/>
    </source>
</evidence>
<dbReference type="InterPro" id="IPR000847">
    <property type="entry name" value="LysR_HTH_N"/>
</dbReference>
<reference evidence="6" key="1">
    <citation type="submission" date="2022-09" db="EMBL/GenBank/DDBJ databases">
        <title>Isolation and characterization of 3-chlorobenzoate degrading bacteria from soils in Shizuoka.</title>
        <authorList>
            <person name="Ifat A."/>
            <person name="Ogawa N."/>
            <person name="Kimbara K."/>
            <person name="Moriuchi R."/>
            <person name="Dohra H."/>
            <person name="Shintani M."/>
        </authorList>
    </citation>
    <scope>NUCLEOTIDE SEQUENCE</scope>
    <source>
        <strain evidence="6">19CS4-2</strain>
    </source>
</reference>
<dbReference type="AlphaFoldDB" id="A0AA37IPN5"/>
<comment type="similarity">
    <text evidence="1">Belongs to the LysR transcriptional regulatory family.</text>
</comment>
<dbReference type="InterPro" id="IPR036390">
    <property type="entry name" value="WH_DNA-bd_sf"/>
</dbReference>
<comment type="caution">
    <text evidence="6">The sequence shown here is derived from an EMBL/GenBank/DDBJ whole genome shotgun (WGS) entry which is preliminary data.</text>
</comment>
<dbReference type="RefSeq" id="WP_238217933.1">
    <property type="nucleotide sequence ID" value="NZ_BPUS01000034.1"/>
</dbReference>
<dbReference type="Pfam" id="PF00126">
    <property type="entry name" value="HTH_1"/>
    <property type="match status" value="1"/>
</dbReference>
<keyword evidence="4" id="KW-0804">Transcription</keyword>
<evidence type="ECO:0000256" key="1">
    <source>
        <dbReference type="ARBA" id="ARBA00009437"/>
    </source>
</evidence>
<dbReference type="InterPro" id="IPR005119">
    <property type="entry name" value="LysR_subst-bd"/>
</dbReference>
<dbReference type="InterPro" id="IPR058163">
    <property type="entry name" value="LysR-type_TF_proteobact-type"/>
</dbReference>
<dbReference type="PANTHER" id="PTHR30537">
    <property type="entry name" value="HTH-TYPE TRANSCRIPTIONAL REGULATOR"/>
    <property type="match status" value="1"/>
</dbReference>
<dbReference type="PANTHER" id="PTHR30537:SF5">
    <property type="entry name" value="HTH-TYPE TRANSCRIPTIONAL ACTIVATOR TTDR-RELATED"/>
    <property type="match status" value="1"/>
</dbReference>
<dbReference type="InterPro" id="IPR036388">
    <property type="entry name" value="WH-like_DNA-bd_sf"/>
</dbReference>
<name>A0AA37IPN5_9BURK</name>
<evidence type="ECO:0000256" key="2">
    <source>
        <dbReference type="ARBA" id="ARBA00023015"/>
    </source>
</evidence>